<dbReference type="RefSeq" id="WP_079171711.1">
    <property type="nucleotide sequence ID" value="NZ_FOGO01000002.1"/>
</dbReference>
<evidence type="ECO:0000256" key="2">
    <source>
        <dbReference type="SAM" id="Phobius"/>
    </source>
</evidence>
<feature type="domain" description="VWFA" evidence="4">
    <location>
        <begin position="42"/>
        <end position="226"/>
    </location>
</feature>
<keyword evidence="2" id="KW-0472">Membrane</keyword>
<feature type="region of interest" description="Disordered" evidence="1">
    <location>
        <begin position="384"/>
        <end position="408"/>
    </location>
</feature>
<feature type="compositionally biased region" description="Low complexity" evidence="1">
    <location>
        <begin position="590"/>
        <end position="602"/>
    </location>
</feature>
<reference evidence="6" key="1">
    <citation type="submission" date="2016-10" db="EMBL/GenBank/DDBJ databases">
        <authorList>
            <person name="Varghese N."/>
            <person name="Submissions S."/>
        </authorList>
    </citation>
    <scope>NUCLEOTIDE SEQUENCE [LARGE SCALE GENOMIC DNA]</scope>
    <source>
        <strain evidence="6">CGMCC 4.6825</strain>
    </source>
</reference>
<feature type="region of interest" description="Disordered" evidence="1">
    <location>
        <begin position="486"/>
        <end position="507"/>
    </location>
</feature>
<keyword evidence="2" id="KW-1133">Transmembrane helix</keyword>
<sequence length="647" mass="67218">MPRRVPGGLLLALLAGLSAAPTAAAAPAAPAARDAPGSGTRALQIVLDSSGSMAREDGSGGTRMDSARDAVGTLVDSLPDGYPTGLRVYGADRAASCTDTRLVEPVGALDRAGIKKAVSAVRPKGETPIGPALRKAADDLPDPPRDTLGRRTIVLVSDGEDTCGDPEPCEVAEELARDGLDLRIDAIGFQVRGEARRELECIAEAGHGTYYDAPEAEDLARELERAGRQSAAGYRFEGRRVTGARSAADAPALRAPGQYLDTIGPGETRWYSTELGPGSGARAVDLAATGVPAPGARVGSSDGLELTMRSSDGSRCGDDRSWFAQDEGGVPVTAAVSRIPDGDGDRSCDRPGRFTFELTRTTAADSDRARWPVELRLGTERALPRGAAPARAETGYGQGGADAALPTGAPRDIEGGTGFNDAKKLRAGVWRDTLVPAQTRWYRVPVGWNQQLRYDVEFANEPERPRSGSVPSSSVWTELYAPGRLPVPGGTEFTTRRPYRGEPVKVSHGTVPVSWRNRTEPAGSVRPVRRGGDYYVAVTLGAGTDRIAAHAAVRVVLRVDVKGRRKQGPEHDAPYAGAGGAADGHGGETSAGSGTAGSVQRAAGGPHPAVAAAGGAAAVLLAAGGLGYALRRRARVRSATATRGGTW</sequence>
<evidence type="ECO:0000256" key="1">
    <source>
        <dbReference type="SAM" id="MobiDB-lite"/>
    </source>
</evidence>
<evidence type="ECO:0000313" key="5">
    <source>
        <dbReference type="EMBL" id="SER52799.1"/>
    </source>
</evidence>
<feature type="signal peptide" evidence="3">
    <location>
        <begin position="1"/>
        <end position="25"/>
    </location>
</feature>
<feature type="compositionally biased region" description="Basic and acidic residues" evidence="1">
    <location>
        <begin position="564"/>
        <end position="573"/>
    </location>
</feature>
<dbReference type="EMBL" id="FOGO01000002">
    <property type="protein sequence ID" value="SER52799.1"/>
    <property type="molecule type" value="Genomic_DNA"/>
</dbReference>
<keyword evidence="2" id="KW-0812">Transmembrane</keyword>
<keyword evidence="3" id="KW-0732">Signal</keyword>
<dbReference type="InterPro" id="IPR051266">
    <property type="entry name" value="CLCR"/>
</dbReference>
<dbReference type="PANTHER" id="PTHR10579">
    <property type="entry name" value="CALCIUM-ACTIVATED CHLORIDE CHANNEL REGULATOR"/>
    <property type="match status" value="1"/>
</dbReference>
<dbReference type="PANTHER" id="PTHR10579:SF43">
    <property type="entry name" value="ZINC FINGER (C3HC4-TYPE RING FINGER) FAMILY PROTEIN"/>
    <property type="match status" value="1"/>
</dbReference>
<dbReference type="PROSITE" id="PS50234">
    <property type="entry name" value="VWFA"/>
    <property type="match status" value="1"/>
</dbReference>
<dbReference type="InterPro" id="IPR002035">
    <property type="entry name" value="VWF_A"/>
</dbReference>
<dbReference type="Pfam" id="PF13519">
    <property type="entry name" value="VWA_2"/>
    <property type="match status" value="1"/>
</dbReference>
<dbReference type="Proteomes" id="UP000182841">
    <property type="component" value="Unassembled WGS sequence"/>
</dbReference>
<accession>A0A1H9PYG1</accession>
<feature type="chain" id="PRO_5010183885" evidence="3">
    <location>
        <begin position="26"/>
        <end position="647"/>
    </location>
</feature>
<dbReference type="Gene3D" id="3.40.50.410">
    <property type="entry name" value="von Willebrand factor, type A domain"/>
    <property type="match status" value="1"/>
</dbReference>
<evidence type="ECO:0000259" key="4">
    <source>
        <dbReference type="PROSITE" id="PS50234"/>
    </source>
</evidence>
<gene>
    <name evidence="5" type="ORF">SAMN05421870_102320</name>
</gene>
<feature type="region of interest" description="Disordered" evidence="1">
    <location>
        <begin position="125"/>
        <end position="148"/>
    </location>
</feature>
<feature type="transmembrane region" description="Helical" evidence="2">
    <location>
        <begin position="609"/>
        <end position="630"/>
    </location>
</feature>
<dbReference type="InterPro" id="IPR036465">
    <property type="entry name" value="vWFA_dom_sf"/>
</dbReference>
<name>A0A1H9PYG1_9ACTN</name>
<protein>
    <submittedName>
        <fullName evidence="5">Ca-activated chloride channel family protein</fullName>
    </submittedName>
</protein>
<evidence type="ECO:0000313" key="6">
    <source>
        <dbReference type="Proteomes" id="UP000182841"/>
    </source>
</evidence>
<evidence type="ECO:0000256" key="3">
    <source>
        <dbReference type="SAM" id="SignalP"/>
    </source>
</evidence>
<dbReference type="OrthoDB" id="4318225at2"/>
<feature type="compositionally biased region" description="Basic and acidic residues" evidence="1">
    <location>
        <begin position="135"/>
        <end position="148"/>
    </location>
</feature>
<proteinExistence type="predicted"/>
<dbReference type="AlphaFoldDB" id="A0A1H9PYG1"/>
<dbReference type="SUPFAM" id="SSF53300">
    <property type="entry name" value="vWA-like"/>
    <property type="match status" value="1"/>
</dbReference>
<organism evidence="5 6">
    <name type="scientific">Streptomyces qinglanensis</name>
    <dbReference type="NCBI Taxonomy" id="943816"/>
    <lineage>
        <taxon>Bacteria</taxon>
        <taxon>Bacillati</taxon>
        <taxon>Actinomycetota</taxon>
        <taxon>Actinomycetes</taxon>
        <taxon>Kitasatosporales</taxon>
        <taxon>Streptomycetaceae</taxon>
        <taxon>Streptomyces</taxon>
    </lineage>
</organism>
<feature type="compositionally biased region" description="Gly residues" evidence="1">
    <location>
        <begin position="577"/>
        <end position="589"/>
    </location>
</feature>
<dbReference type="SMART" id="SM00327">
    <property type="entry name" value="VWA"/>
    <property type="match status" value="1"/>
</dbReference>
<feature type="region of interest" description="Disordered" evidence="1">
    <location>
        <begin position="564"/>
        <end position="602"/>
    </location>
</feature>
<keyword evidence="6" id="KW-1185">Reference proteome</keyword>